<dbReference type="Proteomes" id="UP001295794">
    <property type="component" value="Unassembled WGS sequence"/>
</dbReference>
<feature type="domain" description="ABC transmembrane type-1" evidence="9">
    <location>
        <begin position="1"/>
        <end position="119"/>
    </location>
</feature>
<evidence type="ECO:0000256" key="2">
    <source>
        <dbReference type="ARBA" id="ARBA00022692"/>
    </source>
</evidence>
<dbReference type="PANTHER" id="PTHR24223:SF353">
    <property type="entry name" value="ABC TRANSPORTER ATP-BINDING PROTEIN_PERMEASE VMR1-RELATED"/>
    <property type="match status" value="1"/>
</dbReference>
<dbReference type="AlphaFoldDB" id="A0AAD2H3Z1"/>
<dbReference type="GO" id="GO:0140359">
    <property type="term" value="F:ABC-type transporter activity"/>
    <property type="evidence" value="ECO:0007669"/>
    <property type="project" value="InterPro"/>
</dbReference>
<feature type="transmembrane region" description="Helical" evidence="8">
    <location>
        <begin position="59"/>
        <end position="92"/>
    </location>
</feature>
<name>A0AAD2H3Z1_9AGAR</name>
<evidence type="ECO:0000256" key="6">
    <source>
        <dbReference type="ARBA" id="ARBA00022989"/>
    </source>
</evidence>
<keyword evidence="3" id="KW-0677">Repeat</keyword>
<evidence type="ECO:0000256" key="7">
    <source>
        <dbReference type="ARBA" id="ARBA00023136"/>
    </source>
</evidence>
<keyword evidence="6 8" id="KW-1133">Transmembrane helix</keyword>
<keyword evidence="1" id="KW-0813">Transport</keyword>
<sequence>TGSIHASHVLYKQLLEGVLFAKIRFHDTVSRGRVLNRFGKDFEGIDSSLSDHFGRSTMYFISSITTIVTISFVGGVPFIVATILTGIFYYNVAKVYGQTSRDMRRLDSVTRSPLYSMYS</sequence>
<evidence type="ECO:0000256" key="4">
    <source>
        <dbReference type="ARBA" id="ARBA00022741"/>
    </source>
</evidence>
<accession>A0AAD2H3Z1</accession>
<dbReference type="InterPro" id="IPR011527">
    <property type="entry name" value="ABC1_TM_dom"/>
</dbReference>
<evidence type="ECO:0000256" key="5">
    <source>
        <dbReference type="ARBA" id="ARBA00022840"/>
    </source>
</evidence>
<keyword evidence="4" id="KW-0547">Nucleotide-binding</keyword>
<comment type="caution">
    <text evidence="10">The sequence shown here is derived from an EMBL/GenBank/DDBJ whole genome shotgun (WGS) entry which is preliminary data.</text>
</comment>
<evidence type="ECO:0000313" key="11">
    <source>
        <dbReference type="Proteomes" id="UP001295794"/>
    </source>
</evidence>
<protein>
    <recommendedName>
        <fullName evidence="9">ABC transmembrane type-1 domain-containing protein</fullName>
    </recommendedName>
</protein>
<dbReference type="InterPro" id="IPR050173">
    <property type="entry name" value="ABC_transporter_C-like"/>
</dbReference>
<dbReference type="Gene3D" id="1.20.1560.10">
    <property type="entry name" value="ABC transporter type 1, transmembrane domain"/>
    <property type="match status" value="1"/>
</dbReference>
<keyword evidence="7 8" id="KW-0472">Membrane</keyword>
<evidence type="ECO:0000256" key="3">
    <source>
        <dbReference type="ARBA" id="ARBA00022737"/>
    </source>
</evidence>
<dbReference type="InterPro" id="IPR036640">
    <property type="entry name" value="ABC1_TM_sf"/>
</dbReference>
<feature type="non-terminal residue" evidence="10">
    <location>
        <position position="119"/>
    </location>
</feature>
<keyword evidence="5" id="KW-0067">ATP-binding</keyword>
<evidence type="ECO:0000313" key="10">
    <source>
        <dbReference type="EMBL" id="CAK5268756.1"/>
    </source>
</evidence>
<evidence type="ECO:0000256" key="1">
    <source>
        <dbReference type="ARBA" id="ARBA00022448"/>
    </source>
</evidence>
<evidence type="ECO:0000259" key="9">
    <source>
        <dbReference type="PROSITE" id="PS50929"/>
    </source>
</evidence>
<dbReference type="GO" id="GO:0000329">
    <property type="term" value="C:fungal-type vacuole membrane"/>
    <property type="evidence" value="ECO:0007669"/>
    <property type="project" value="TreeGrafter"/>
</dbReference>
<dbReference type="GO" id="GO:0005524">
    <property type="term" value="F:ATP binding"/>
    <property type="evidence" value="ECO:0007669"/>
    <property type="project" value="UniProtKB-KW"/>
</dbReference>
<organism evidence="10 11">
    <name type="scientific">Mycena citricolor</name>
    <dbReference type="NCBI Taxonomy" id="2018698"/>
    <lineage>
        <taxon>Eukaryota</taxon>
        <taxon>Fungi</taxon>
        <taxon>Dikarya</taxon>
        <taxon>Basidiomycota</taxon>
        <taxon>Agaricomycotina</taxon>
        <taxon>Agaricomycetes</taxon>
        <taxon>Agaricomycetidae</taxon>
        <taxon>Agaricales</taxon>
        <taxon>Marasmiineae</taxon>
        <taxon>Mycenaceae</taxon>
        <taxon>Mycena</taxon>
    </lineage>
</organism>
<dbReference type="SUPFAM" id="SSF90123">
    <property type="entry name" value="ABC transporter transmembrane region"/>
    <property type="match status" value="1"/>
</dbReference>
<gene>
    <name evidence="10" type="ORF">MYCIT1_LOCUS12040</name>
</gene>
<reference evidence="10" key="1">
    <citation type="submission" date="2023-11" db="EMBL/GenBank/DDBJ databases">
        <authorList>
            <person name="De Vega J J."/>
            <person name="De Vega J J."/>
        </authorList>
    </citation>
    <scope>NUCLEOTIDE SEQUENCE</scope>
</reference>
<dbReference type="PANTHER" id="PTHR24223">
    <property type="entry name" value="ATP-BINDING CASSETTE SUB-FAMILY C"/>
    <property type="match status" value="1"/>
</dbReference>
<feature type="non-terminal residue" evidence="10">
    <location>
        <position position="1"/>
    </location>
</feature>
<proteinExistence type="predicted"/>
<keyword evidence="11" id="KW-1185">Reference proteome</keyword>
<dbReference type="EMBL" id="CAVNYO010000138">
    <property type="protein sequence ID" value="CAK5268756.1"/>
    <property type="molecule type" value="Genomic_DNA"/>
</dbReference>
<dbReference type="PROSITE" id="PS50929">
    <property type="entry name" value="ABC_TM1F"/>
    <property type="match status" value="1"/>
</dbReference>
<dbReference type="Pfam" id="PF00664">
    <property type="entry name" value="ABC_membrane"/>
    <property type="match status" value="1"/>
</dbReference>
<evidence type="ECO:0000256" key="8">
    <source>
        <dbReference type="SAM" id="Phobius"/>
    </source>
</evidence>
<keyword evidence="2 8" id="KW-0812">Transmembrane</keyword>